<accession>A0A6M5YGZ6</accession>
<dbReference type="PANTHER" id="PTHR12110">
    <property type="entry name" value="HYDROXYPYRUVATE ISOMERASE"/>
    <property type="match status" value="1"/>
</dbReference>
<evidence type="ECO:0000313" key="3">
    <source>
        <dbReference type="Proteomes" id="UP000503447"/>
    </source>
</evidence>
<name>A0A6M5YGZ6_9BACT</name>
<dbReference type="SUPFAM" id="SSF51658">
    <property type="entry name" value="Xylose isomerase-like"/>
    <property type="match status" value="1"/>
</dbReference>
<evidence type="ECO:0000259" key="1">
    <source>
        <dbReference type="Pfam" id="PF01261"/>
    </source>
</evidence>
<dbReference type="InterPro" id="IPR036237">
    <property type="entry name" value="Xyl_isomerase-like_sf"/>
</dbReference>
<dbReference type="InterPro" id="IPR013022">
    <property type="entry name" value="Xyl_isomerase-like_TIM-brl"/>
</dbReference>
<dbReference type="InterPro" id="IPR050312">
    <property type="entry name" value="IolE/XylAMocC-like"/>
</dbReference>
<proteinExistence type="predicted"/>
<evidence type="ECO:0000313" key="2">
    <source>
        <dbReference type="EMBL" id="QJW93315.1"/>
    </source>
</evidence>
<dbReference type="Proteomes" id="UP000503447">
    <property type="component" value="Chromosome"/>
</dbReference>
<dbReference type="EMBL" id="CP053452">
    <property type="protein sequence ID" value="QJW93315.1"/>
    <property type="molecule type" value="Genomic_DNA"/>
</dbReference>
<dbReference type="RefSeq" id="WP_171469526.1">
    <property type="nucleotide sequence ID" value="NZ_CP053452.2"/>
</dbReference>
<gene>
    <name evidence="2" type="ORF">FTUN_0821</name>
</gene>
<dbReference type="Pfam" id="PF01261">
    <property type="entry name" value="AP_endonuc_2"/>
    <property type="match status" value="1"/>
</dbReference>
<feature type="domain" description="Xylose isomerase-like TIM barrel" evidence="1">
    <location>
        <begin position="29"/>
        <end position="282"/>
    </location>
</feature>
<dbReference type="AlphaFoldDB" id="A0A6M5YGZ6"/>
<organism evidence="2 3">
    <name type="scientific">Frigoriglobus tundricola</name>
    <dbReference type="NCBI Taxonomy" id="2774151"/>
    <lineage>
        <taxon>Bacteria</taxon>
        <taxon>Pseudomonadati</taxon>
        <taxon>Planctomycetota</taxon>
        <taxon>Planctomycetia</taxon>
        <taxon>Gemmatales</taxon>
        <taxon>Gemmataceae</taxon>
        <taxon>Frigoriglobus</taxon>
    </lineage>
</organism>
<keyword evidence="3" id="KW-1185">Reference proteome</keyword>
<reference evidence="3" key="1">
    <citation type="submission" date="2020-05" db="EMBL/GenBank/DDBJ databases">
        <title>Frigoriglobus tundricola gen. nov., sp. nov., a psychrotolerant cellulolytic planctomycete of the family Gemmataceae with two divergent copies of 16S rRNA gene.</title>
        <authorList>
            <person name="Kulichevskaya I.S."/>
            <person name="Ivanova A.A."/>
            <person name="Naumoff D.G."/>
            <person name="Beletsky A.V."/>
            <person name="Rijpstra W.I.C."/>
            <person name="Sinninghe Damste J.S."/>
            <person name="Mardanov A.V."/>
            <person name="Ravin N.V."/>
            <person name="Dedysh S.N."/>
        </authorList>
    </citation>
    <scope>NUCLEOTIDE SEQUENCE [LARGE SCALE GENOMIC DNA]</scope>
    <source>
        <strain evidence="3">PL17</strain>
    </source>
</reference>
<dbReference type="PANTHER" id="PTHR12110:SF21">
    <property type="entry name" value="XYLOSE ISOMERASE-LIKE TIM BARREL DOMAIN-CONTAINING PROTEIN"/>
    <property type="match status" value="1"/>
</dbReference>
<dbReference type="KEGG" id="ftj:FTUN_0821"/>
<dbReference type="Gene3D" id="3.20.20.150">
    <property type="entry name" value="Divalent-metal-dependent TIM barrel enzymes"/>
    <property type="match status" value="1"/>
</dbReference>
<protein>
    <recommendedName>
        <fullName evidence="1">Xylose isomerase-like TIM barrel domain-containing protein</fullName>
    </recommendedName>
</protein>
<sequence>MAKARISIGTWAYLFNQEQPTTDFHVILHKLQDLGYDGVELGSFGPHPSPVSHPTKASRQKLRKTIADHGLALSGIAVDLWAFKNPGTSIMDENPAAYLTAFLGWCQFAADLDVKTIRVDTVIAPNYFEVDPEGQKLGAQAGLERIAAAWDKASKMAADYGMNICWEFEPGFAFNKPSDILQLVDAVRAKGNSNFGVLYDTCHAHMCAVIGANQTGAKETLAGGELELLEKLKGKITHVHVIDSDGSLNEHNTSTHNPFGTGNLDFDKLAPALLNAGVPHDWWCVDLCFWPHAWDVTAQSKKYLDKLREKYAAA</sequence>